<feature type="region of interest" description="Disordered" evidence="1">
    <location>
        <begin position="1"/>
        <end position="20"/>
    </location>
</feature>
<organism evidence="2 3">
    <name type="scientific">Dimargaris cristalligena</name>
    <dbReference type="NCBI Taxonomy" id="215637"/>
    <lineage>
        <taxon>Eukaryota</taxon>
        <taxon>Fungi</taxon>
        <taxon>Fungi incertae sedis</taxon>
        <taxon>Zoopagomycota</taxon>
        <taxon>Kickxellomycotina</taxon>
        <taxon>Dimargaritomycetes</taxon>
        <taxon>Dimargaritales</taxon>
        <taxon>Dimargaritaceae</taxon>
        <taxon>Dimargaris</taxon>
    </lineage>
</organism>
<accession>A0A4Q0A4U4</accession>
<dbReference type="EMBL" id="ML002216">
    <property type="protein sequence ID" value="RKP40270.1"/>
    <property type="molecule type" value="Genomic_DNA"/>
</dbReference>
<gene>
    <name evidence="2" type="ORF">BJ085DRAFT_32314</name>
</gene>
<proteinExistence type="predicted"/>
<dbReference type="AlphaFoldDB" id="A0A4Q0A4U4"/>
<feature type="region of interest" description="Disordered" evidence="1">
    <location>
        <begin position="111"/>
        <end position="134"/>
    </location>
</feature>
<dbReference type="Proteomes" id="UP000268162">
    <property type="component" value="Unassembled WGS sequence"/>
</dbReference>
<evidence type="ECO:0000256" key="1">
    <source>
        <dbReference type="SAM" id="MobiDB-lite"/>
    </source>
</evidence>
<name>A0A4Q0A4U4_9FUNG</name>
<reference evidence="3" key="1">
    <citation type="journal article" date="2018" name="Nat. Microbiol.">
        <title>Leveraging single-cell genomics to expand the fungal tree of life.</title>
        <authorList>
            <person name="Ahrendt S.R."/>
            <person name="Quandt C.A."/>
            <person name="Ciobanu D."/>
            <person name="Clum A."/>
            <person name="Salamov A."/>
            <person name="Andreopoulos B."/>
            <person name="Cheng J.F."/>
            <person name="Woyke T."/>
            <person name="Pelin A."/>
            <person name="Henrissat B."/>
            <person name="Reynolds N.K."/>
            <person name="Benny G.L."/>
            <person name="Smith M.E."/>
            <person name="James T.Y."/>
            <person name="Grigoriev I.V."/>
        </authorList>
    </citation>
    <scope>NUCLEOTIDE SEQUENCE [LARGE SCALE GENOMIC DNA]</scope>
    <source>
        <strain evidence="3">RSA 468</strain>
    </source>
</reference>
<protein>
    <submittedName>
        <fullName evidence="2">Uncharacterized protein</fullName>
    </submittedName>
</protein>
<sequence length="134" mass="14173">MPGDAPSSIPPRLSTAKPHSAPDLTATISLVSSGPANLTDAGLTEDYMKHIIFRKNSCTLADGISFYINGTTGSTKISPIHQNSASAFNFGVNEPSLDFRVQTLVVEVDYPTIEPPRGTDPDAGDNSTTSQPPR</sequence>
<feature type="compositionally biased region" description="Polar residues" evidence="1">
    <location>
        <begin position="125"/>
        <end position="134"/>
    </location>
</feature>
<evidence type="ECO:0000313" key="2">
    <source>
        <dbReference type="EMBL" id="RKP40270.1"/>
    </source>
</evidence>
<evidence type="ECO:0000313" key="3">
    <source>
        <dbReference type="Proteomes" id="UP000268162"/>
    </source>
</evidence>
<keyword evidence="3" id="KW-1185">Reference proteome</keyword>